<protein>
    <submittedName>
        <fullName evidence="1">SH3 domain-containing protein</fullName>
    </submittedName>
</protein>
<name>A0A414AWI2_9FIRM</name>
<sequence>MRDTAIECAGTSLLLNQSIQDFVKSPIAEWIQQKEDLAEAFGTSINNFVGLAASWDNDKLIRIMGESFGYQGFGFEQWNELCRTISELPYDKYDYNRMFGIASQISPVLKDLDFTGLTSNLERIQAQLSHWDSSLEETDYDDISVNDDGSLCYQEQCVTQPEINDIWNTFVQNCENLGSKAIEAIKDKAWVVQWIYRFICIITTLGLYREIEEHIHKGILEVRSHANGWDKMFYIKKDNGARVYSAPDTKSEILGRLDYEQVIISTDIQPFWIKFEYQVAEGQTTEAWIATCNLIRYDKLQNNHLALLEDEK</sequence>
<dbReference type="AlphaFoldDB" id="A0A414AWI2"/>
<evidence type="ECO:0000313" key="2">
    <source>
        <dbReference type="Proteomes" id="UP000283975"/>
    </source>
</evidence>
<organism evidence="1 2">
    <name type="scientific">Enterocloster bolteae</name>
    <dbReference type="NCBI Taxonomy" id="208479"/>
    <lineage>
        <taxon>Bacteria</taxon>
        <taxon>Bacillati</taxon>
        <taxon>Bacillota</taxon>
        <taxon>Clostridia</taxon>
        <taxon>Lachnospirales</taxon>
        <taxon>Lachnospiraceae</taxon>
        <taxon>Enterocloster</taxon>
    </lineage>
</organism>
<accession>A0A414AWI2</accession>
<dbReference type="Proteomes" id="UP000283975">
    <property type="component" value="Unassembled WGS sequence"/>
</dbReference>
<gene>
    <name evidence="1" type="ORF">DW839_11625</name>
</gene>
<comment type="caution">
    <text evidence="1">The sequence shown here is derived from an EMBL/GenBank/DDBJ whole genome shotgun (WGS) entry which is preliminary data.</text>
</comment>
<dbReference type="RefSeq" id="WP_119205002.1">
    <property type="nucleotide sequence ID" value="NZ_JAWEXQ010000006.1"/>
</dbReference>
<dbReference type="EMBL" id="QSHZ01000010">
    <property type="protein sequence ID" value="RHC56176.1"/>
    <property type="molecule type" value="Genomic_DNA"/>
</dbReference>
<proteinExistence type="predicted"/>
<reference evidence="1 2" key="1">
    <citation type="submission" date="2018-08" db="EMBL/GenBank/DDBJ databases">
        <title>A genome reference for cultivated species of the human gut microbiota.</title>
        <authorList>
            <person name="Zou Y."/>
            <person name="Xue W."/>
            <person name="Luo G."/>
        </authorList>
    </citation>
    <scope>NUCLEOTIDE SEQUENCE [LARGE SCALE GENOMIC DNA]</scope>
    <source>
        <strain evidence="1 2">AM35-14</strain>
    </source>
</reference>
<evidence type="ECO:0000313" key="1">
    <source>
        <dbReference type="EMBL" id="RHC56176.1"/>
    </source>
</evidence>